<name>A0ABR6SCF1_ANAVA</name>
<evidence type="ECO:0000256" key="2">
    <source>
        <dbReference type="ARBA" id="ARBA00022679"/>
    </source>
</evidence>
<dbReference type="RefSeq" id="WP_011317381.1">
    <property type="nucleotide sequence ID" value="NZ_JACKZP010000088.1"/>
</dbReference>
<dbReference type="Pfam" id="PF13649">
    <property type="entry name" value="Methyltransf_25"/>
    <property type="match status" value="1"/>
</dbReference>
<accession>A0ABR6SCF1</accession>
<evidence type="ECO:0000259" key="3">
    <source>
        <dbReference type="Pfam" id="PF13649"/>
    </source>
</evidence>
<evidence type="ECO:0000313" key="4">
    <source>
        <dbReference type="EMBL" id="MBC1304072.1"/>
    </source>
</evidence>
<dbReference type="GO" id="GO:0008168">
    <property type="term" value="F:methyltransferase activity"/>
    <property type="evidence" value="ECO:0007669"/>
    <property type="project" value="UniProtKB-KW"/>
</dbReference>
<dbReference type="EMBL" id="JACKZP010000088">
    <property type="protein sequence ID" value="MBC1304072.1"/>
    <property type="molecule type" value="Genomic_DNA"/>
</dbReference>
<protein>
    <submittedName>
        <fullName evidence="4">Methyltransferase domain-containing protein</fullName>
    </submittedName>
</protein>
<dbReference type="GO" id="GO:0032259">
    <property type="term" value="P:methylation"/>
    <property type="evidence" value="ECO:0007669"/>
    <property type="project" value="UniProtKB-KW"/>
</dbReference>
<dbReference type="Gene3D" id="3.40.50.150">
    <property type="entry name" value="Vaccinia Virus protein VP39"/>
    <property type="match status" value="1"/>
</dbReference>
<dbReference type="Proteomes" id="UP000570851">
    <property type="component" value="Unassembled WGS sequence"/>
</dbReference>
<organism evidence="4 5">
    <name type="scientific">Trichormus variabilis N2B</name>
    <dbReference type="NCBI Taxonomy" id="2681315"/>
    <lineage>
        <taxon>Bacteria</taxon>
        <taxon>Bacillati</taxon>
        <taxon>Cyanobacteriota</taxon>
        <taxon>Cyanophyceae</taxon>
        <taxon>Nostocales</taxon>
        <taxon>Nostocaceae</taxon>
        <taxon>Trichormus</taxon>
    </lineage>
</organism>
<dbReference type="CDD" id="cd02440">
    <property type="entry name" value="AdoMet_MTases"/>
    <property type="match status" value="1"/>
</dbReference>
<keyword evidence="1 4" id="KW-0489">Methyltransferase</keyword>
<dbReference type="InterPro" id="IPR051052">
    <property type="entry name" value="Diverse_substrate_MTase"/>
</dbReference>
<gene>
    <name evidence="4" type="ORF">GNE12_19355</name>
</gene>
<reference evidence="4 5" key="1">
    <citation type="submission" date="2019-11" db="EMBL/GenBank/DDBJ databases">
        <title>Comparison of genomes from free-living endosymbiotic cyanobacteria isolated from Azolla.</title>
        <authorList>
            <person name="Thiel T."/>
            <person name="Pratte B."/>
        </authorList>
    </citation>
    <scope>NUCLEOTIDE SEQUENCE [LARGE SCALE GENOMIC DNA]</scope>
    <source>
        <strain evidence="4 5">N2B</strain>
    </source>
</reference>
<dbReference type="InterPro" id="IPR029063">
    <property type="entry name" value="SAM-dependent_MTases_sf"/>
</dbReference>
<keyword evidence="5" id="KW-1185">Reference proteome</keyword>
<feature type="domain" description="Methyltransferase" evidence="3">
    <location>
        <begin position="61"/>
        <end position="148"/>
    </location>
</feature>
<evidence type="ECO:0000313" key="5">
    <source>
        <dbReference type="Proteomes" id="UP000570851"/>
    </source>
</evidence>
<dbReference type="PANTHER" id="PTHR44942:SF4">
    <property type="entry name" value="METHYLTRANSFERASE TYPE 11 DOMAIN-CONTAINING PROTEIN"/>
    <property type="match status" value="1"/>
</dbReference>
<comment type="caution">
    <text evidence="4">The sequence shown here is derived from an EMBL/GenBank/DDBJ whole genome shotgun (WGS) entry which is preliminary data.</text>
</comment>
<proteinExistence type="predicted"/>
<keyword evidence="2" id="KW-0808">Transferase</keyword>
<dbReference type="PANTHER" id="PTHR44942">
    <property type="entry name" value="METHYLTRANSF_11 DOMAIN-CONTAINING PROTEIN"/>
    <property type="match status" value="1"/>
</dbReference>
<dbReference type="GeneID" id="58723157"/>
<dbReference type="InterPro" id="IPR041698">
    <property type="entry name" value="Methyltransf_25"/>
</dbReference>
<evidence type="ECO:0000256" key="1">
    <source>
        <dbReference type="ARBA" id="ARBA00022603"/>
    </source>
</evidence>
<sequence length="278" mass="31718">MKNLEQRKSWYAEVAINYTSQQRKNWYNDVADAYNRTRPRYPQQLVSRVVELAQLPQNAAILEVGCGPGTATTAFAQLGFSMVCLEPSQNSSQLAQQNCSPYPNVEIINTSFEEWPLEPGKFDAVLAATSFHWVSPEIGYSKAADALKDHCSLILLWNMTPQPEYEVYQRLHEVYQAQAPTLERYEEQEAQEKHLRRFGKAVIDSGRFQDLVSEQLRCDVTYSIDDYLTLLSTLSPYIALDSQQRNSLFTSLRETLEKHCGSSVEISYLSAFHVAKKI</sequence>
<dbReference type="SUPFAM" id="SSF53335">
    <property type="entry name" value="S-adenosyl-L-methionine-dependent methyltransferases"/>
    <property type="match status" value="1"/>
</dbReference>